<dbReference type="Pfam" id="PF11917">
    <property type="entry name" value="DUF3435"/>
    <property type="match status" value="1"/>
</dbReference>
<dbReference type="PROSITE" id="PS00028">
    <property type="entry name" value="ZINC_FINGER_C2H2_1"/>
    <property type="match status" value="2"/>
</dbReference>
<dbReference type="PANTHER" id="PTHR37535:SF3">
    <property type="entry name" value="FLUG DOMAIN-CONTAINING PROTEIN"/>
    <property type="match status" value="1"/>
</dbReference>
<dbReference type="RefSeq" id="XP_062684035.1">
    <property type="nucleotide sequence ID" value="XM_062827698.1"/>
</dbReference>
<reference evidence="3" key="2">
    <citation type="submission" date="2023-06" db="EMBL/GenBank/DDBJ databases">
        <authorList>
            <consortium name="Lawrence Berkeley National Laboratory"/>
            <person name="Haridas S."/>
            <person name="Hensen N."/>
            <person name="Bonometti L."/>
            <person name="Westerberg I."/>
            <person name="Brannstrom I.O."/>
            <person name="Guillou S."/>
            <person name="Cros-Aarteil S."/>
            <person name="Calhoun S."/>
            <person name="Kuo A."/>
            <person name="Mondo S."/>
            <person name="Pangilinan J."/>
            <person name="Riley R."/>
            <person name="Labutti K."/>
            <person name="Andreopoulos B."/>
            <person name="Lipzen A."/>
            <person name="Chen C."/>
            <person name="Yanf M."/>
            <person name="Daum C."/>
            <person name="Ng V."/>
            <person name="Clum A."/>
            <person name="Steindorff A."/>
            <person name="Ohm R."/>
            <person name="Martin F."/>
            <person name="Silar P."/>
            <person name="Natvig D."/>
            <person name="Lalanne C."/>
            <person name="Gautier V."/>
            <person name="Ament-Velasquez S.L."/>
            <person name="Kruys A."/>
            <person name="Hutchinson M.I."/>
            <person name="Powell A.J."/>
            <person name="Barry K."/>
            <person name="Miller A.N."/>
            <person name="Grigoriev I.V."/>
            <person name="Debuchy R."/>
            <person name="Gladieux P."/>
            <person name="Thoren M.H."/>
            <person name="Johannesson H."/>
        </authorList>
    </citation>
    <scope>NUCLEOTIDE SEQUENCE</scope>
    <source>
        <strain evidence="3">CBS 560.94</strain>
    </source>
</reference>
<dbReference type="GO" id="GO:0008270">
    <property type="term" value="F:zinc ion binding"/>
    <property type="evidence" value="ECO:0007669"/>
    <property type="project" value="UniProtKB-KW"/>
</dbReference>
<dbReference type="EMBL" id="JAUEPP010000002">
    <property type="protein sequence ID" value="KAK3350740.1"/>
    <property type="molecule type" value="Genomic_DNA"/>
</dbReference>
<dbReference type="Proteomes" id="UP001278500">
    <property type="component" value="Unassembled WGS sequence"/>
</dbReference>
<keyword evidence="1" id="KW-0862">Zinc</keyword>
<evidence type="ECO:0000256" key="1">
    <source>
        <dbReference type="PROSITE-ProRule" id="PRU00042"/>
    </source>
</evidence>
<dbReference type="InterPro" id="IPR013087">
    <property type="entry name" value="Znf_C2H2_type"/>
</dbReference>
<keyword evidence="4" id="KW-1185">Reference proteome</keyword>
<proteinExistence type="predicted"/>
<protein>
    <recommendedName>
        <fullName evidence="2">C2H2-type domain-containing protein</fullName>
    </recommendedName>
</protein>
<comment type="caution">
    <text evidence="3">The sequence shown here is derived from an EMBL/GenBank/DDBJ whole genome shotgun (WGS) entry which is preliminary data.</text>
</comment>
<organism evidence="3 4">
    <name type="scientific">Neurospora tetraspora</name>
    <dbReference type="NCBI Taxonomy" id="94610"/>
    <lineage>
        <taxon>Eukaryota</taxon>
        <taxon>Fungi</taxon>
        <taxon>Dikarya</taxon>
        <taxon>Ascomycota</taxon>
        <taxon>Pezizomycotina</taxon>
        <taxon>Sordariomycetes</taxon>
        <taxon>Sordariomycetidae</taxon>
        <taxon>Sordariales</taxon>
        <taxon>Sordariaceae</taxon>
        <taxon>Neurospora</taxon>
    </lineage>
</organism>
<dbReference type="AlphaFoldDB" id="A0AAE0MV82"/>
<reference evidence="3" key="1">
    <citation type="journal article" date="2023" name="Mol. Phylogenet. Evol.">
        <title>Genome-scale phylogeny and comparative genomics of the fungal order Sordariales.</title>
        <authorList>
            <person name="Hensen N."/>
            <person name="Bonometti L."/>
            <person name="Westerberg I."/>
            <person name="Brannstrom I.O."/>
            <person name="Guillou S."/>
            <person name="Cros-Aarteil S."/>
            <person name="Calhoun S."/>
            <person name="Haridas S."/>
            <person name="Kuo A."/>
            <person name="Mondo S."/>
            <person name="Pangilinan J."/>
            <person name="Riley R."/>
            <person name="LaButti K."/>
            <person name="Andreopoulos B."/>
            <person name="Lipzen A."/>
            <person name="Chen C."/>
            <person name="Yan M."/>
            <person name="Daum C."/>
            <person name="Ng V."/>
            <person name="Clum A."/>
            <person name="Steindorff A."/>
            <person name="Ohm R.A."/>
            <person name="Martin F."/>
            <person name="Silar P."/>
            <person name="Natvig D.O."/>
            <person name="Lalanne C."/>
            <person name="Gautier V."/>
            <person name="Ament-Velasquez S.L."/>
            <person name="Kruys A."/>
            <person name="Hutchinson M.I."/>
            <person name="Powell A.J."/>
            <person name="Barry K."/>
            <person name="Miller A.N."/>
            <person name="Grigoriev I.V."/>
            <person name="Debuchy R."/>
            <person name="Gladieux P."/>
            <person name="Hiltunen Thoren M."/>
            <person name="Johannesson H."/>
        </authorList>
    </citation>
    <scope>NUCLEOTIDE SEQUENCE</scope>
    <source>
        <strain evidence="3">CBS 560.94</strain>
    </source>
</reference>
<dbReference type="PANTHER" id="PTHR37535">
    <property type="entry name" value="FLUG DOMAIN PROTEIN"/>
    <property type="match status" value="1"/>
</dbReference>
<name>A0AAE0MV82_9PEZI</name>
<evidence type="ECO:0000313" key="4">
    <source>
        <dbReference type="Proteomes" id="UP001278500"/>
    </source>
</evidence>
<evidence type="ECO:0000313" key="3">
    <source>
        <dbReference type="EMBL" id="KAK3350740.1"/>
    </source>
</evidence>
<accession>A0AAE0MV82</accession>
<dbReference type="PROSITE" id="PS50157">
    <property type="entry name" value="ZINC_FINGER_C2H2_2"/>
    <property type="match status" value="2"/>
</dbReference>
<sequence>MELQKPPIPPTVPDDEERKRRAFADVDEFTVTTHERSLCKKTKAERERAWRLWNRFVTDVLQLTQKEADKIWFGVCQNKKKSIAICKSFLADYTRYARCRRLYIDGTEEQKQVRTVQSVVTIIALWKHIVAQADAVVLAKRRDQDSNEDSDEDSEQWTLLGNRGKAREEVIQWIQSTLAQKFNLSCKQTFEKTEATTDDVLLILSTLWERAVDIPCDPRHRVAFHTLVLIGSIGFRPGTYENMLYRQVKLLVVRDPDTKEPRLIAQITINQNKLSVNKIDKGADVVIFSATMVPCQILCLVTFVAIQALQDDAFETEFSSFDELLQRPNLEDVDCIELRWKDGMQEKPIFPLKYYKFLELWNRTWLVAGNRTPLRPYALRIGGGNKIDGSLTSAIRNHILSHNTQTFETSYQARHIPHNLMSFVFDSTSEDDSKLFKLLASASLRRDDKAPLYPTAATLETFENREDMKALRAQRRHLREELQLSADNREVKQLSAKIGDLRTVLSNLAVKQARENYFAKVDSLRARGLSTEDMPAPPPNPFRCSFGPSLPAATIIGRYLNPKDPVSDTATKMLFPNSTDSGSDQTTQKRLAVPEMLFAYLNDRYGEVEGIAQEMEQTASEHKKAASTLSTCLLCLQSFTRRRNLSRHHRSVHFTATTFEPFSCPECQRQGKEEYRIERASEWSNHVERVHGSINTPDLFTTPIVKPTSMATTTKSKSAPCLRCGQLFYAGNSLSRHMNKYHRIVEPFDCPECKREGENIQINDLASWLTHTLDVHGCNGQTGVVIDKVEFGVLFYSPNVVPLTKLDWPRRLSCHIDPFGSYLRSRNIYLVNSRKL</sequence>
<dbReference type="SUPFAM" id="SSF57667">
    <property type="entry name" value="beta-beta-alpha zinc fingers"/>
    <property type="match status" value="1"/>
</dbReference>
<keyword evidence="1" id="KW-0479">Metal-binding</keyword>
<dbReference type="GeneID" id="87864852"/>
<feature type="domain" description="C2H2-type" evidence="2">
    <location>
        <begin position="719"/>
        <end position="747"/>
    </location>
</feature>
<feature type="domain" description="C2H2-type" evidence="2">
    <location>
        <begin position="630"/>
        <end position="653"/>
    </location>
</feature>
<evidence type="ECO:0000259" key="2">
    <source>
        <dbReference type="PROSITE" id="PS50157"/>
    </source>
</evidence>
<dbReference type="InterPro" id="IPR021842">
    <property type="entry name" value="DUF3435"/>
</dbReference>
<dbReference type="SMART" id="SM00355">
    <property type="entry name" value="ZnF_C2H2"/>
    <property type="match status" value="4"/>
</dbReference>
<dbReference type="InterPro" id="IPR036236">
    <property type="entry name" value="Znf_C2H2_sf"/>
</dbReference>
<dbReference type="Gene3D" id="3.30.160.60">
    <property type="entry name" value="Classic Zinc Finger"/>
    <property type="match status" value="2"/>
</dbReference>
<gene>
    <name evidence="3" type="ORF">B0H65DRAFT_487316</name>
</gene>
<keyword evidence="1" id="KW-0863">Zinc-finger</keyword>